<keyword evidence="2" id="KW-1185">Reference proteome</keyword>
<sequence length="760" mass="86041">MADTKENKSTPALLHFRFPVSKDEHGGEFTDCEAFLDHLGRSESGGSWPVGRNGLWHGGIHITNASAPWCALGGPFAGLQPLRNMADGEVVAYRVCSDLKAARWWGKPVPHASSFVLIRHYVQPGETEQSGLTFYTLYMNLAPWNAYSQGDTEHWSINVRCGLNAFADEHRAFHLGALPKGTKIWWNSADPALRRAHGETVMGLVTLQQNVQEPGIDLYAGDNVWVSVRDAGNFKPEYGGPVRPAWWAPLLPPNRHTLLLDSVVCPNPISIKAGEAIGHLGCVRLPGAFISSPLEEQYQTHIECFTDDRNLANFLTNPEQVGEDKPAFLKFIPNVTAYDYHSWPLQFEPRKAVSTLDTVVRLADARSAKDGVTGQLYWCTDQQESWIRDEDTKKLSRYDLASQGFEQVNIPTTGFKYLGENRSRKGFIRKLIEVLHFAAKQEQRIAYGAMKYEYARLLEDIDAEREYDARHMLSWLCVPILRHSLNRLIIKHTSEWAHFSHAMWEEEHLSDYRKNEPGEAEYWDTVLKNEVWIPDLDKSKVNLPAELWHMHPVMFLDAICVPKTSDWAHSPFADLIGKAESNNNYNAYNGSSIHGYKPTYHGNLTTLPLSEIMKKQKNKEIFATGRFQIIHENLVAAIDFLNLNIADKYDEEMQDKIFTDYLLKTKRHQIGDYLSGRGDLSSAMYATAQEWASVGIKKGQLKQRVPLLDAAGHQQYDINHKVITTQHPATFEGESYYNGDGINHASITPQQLQEALLNSR</sequence>
<organism evidence="1 2">
    <name type="scientific">Cronobacter dublinensis 1210</name>
    <dbReference type="NCBI Taxonomy" id="1208656"/>
    <lineage>
        <taxon>Bacteria</taxon>
        <taxon>Pseudomonadati</taxon>
        <taxon>Pseudomonadota</taxon>
        <taxon>Gammaproteobacteria</taxon>
        <taxon>Enterobacterales</taxon>
        <taxon>Enterobacteriaceae</taxon>
        <taxon>Cronobacter</taxon>
    </lineage>
</organism>
<dbReference type="Proteomes" id="UP000009342">
    <property type="component" value="Unassembled WGS sequence"/>
</dbReference>
<evidence type="ECO:0000313" key="1">
    <source>
        <dbReference type="EMBL" id="CCJ82025.1"/>
    </source>
</evidence>
<comment type="caution">
    <text evidence="1">The sequence shown here is derived from an EMBL/GenBank/DDBJ whole genome shotgun (WGS) entry which is preliminary data.</text>
</comment>
<protein>
    <submittedName>
        <fullName evidence="1">Uncharacterized protein</fullName>
    </submittedName>
</protein>
<dbReference type="Gene3D" id="1.10.530.10">
    <property type="match status" value="1"/>
</dbReference>
<gene>
    <name evidence="1" type="ORF">BN134_2784</name>
</gene>
<accession>A0ABM9Q901</accession>
<evidence type="ECO:0000313" key="2">
    <source>
        <dbReference type="Proteomes" id="UP000009342"/>
    </source>
</evidence>
<dbReference type="InterPro" id="IPR023346">
    <property type="entry name" value="Lysozyme-like_dom_sf"/>
</dbReference>
<proteinExistence type="predicted"/>
<dbReference type="EMBL" id="CAKZ01000125">
    <property type="protein sequence ID" value="CCJ82025.1"/>
    <property type="molecule type" value="Genomic_DNA"/>
</dbReference>
<reference evidence="2" key="1">
    <citation type="journal article" date="2012" name="PLoS ONE">
        <title>Comparative analysis of genome sequences covering the seven cronobacter species.</title>
        <authorList>
            <person name="Joseph S."/>
            <person name="Desai P."/>
            <person name="Ji Y."/>
            <person name="Cummings C.A."/>
            <person name="Shih R."/>
            <person name="Degoricija L."/>
            <person name="Rico A."/>
            <person name="Brzoska P."/>
            <person name="Hamby S.E."/>
            <person name="Masood N."/>
            <person name="Hariri S."/>
            <person name="Sonbol H."/>
            <person name="Chuzhanova N."/>
            <person name="McClelland M."/>
            <person name="Furtado M.R."/>
            <person name="Forsythe S.J."/>
        </authorList>
    </citation>
    <scope>NUCLEOTIDE SEQUENCE [LARGE SCALE GENOMIC DNA]</scope>
    <source>
        <strain evidence="2">1210</strain>
    </source>
</reference>
<dbReference type="SUPFAM" id="SSF53955">
    <property type="entry name" value="Lysozyme-like"/>
    <property type="match status" value="1"/>
</dbReference>
<name>A0ABM9Q901_9ENTR</name>